<evidence type="ECO:0000256" key="6">
    <source>
        <dbReference type="SAM" id="Phobius"/>
    </source>
</evidence>
<evidence type="ECO:0000256" key="3">
    <source>
        <dbReference type="ARBA" id="ARBA00022692"/>
    </source>
</evidence>
<keyword evidence="9" id="KW-1185">Reference proteome</keyword>
<feature type="transmembrane region" description="Helical" evidence="6">
    <location>
        <begin position="599"/>
        <end position="619"/>
    </location>
</feature>
<keyword evidence="4 6" id="KW-1133">Transmembrane helix</keyword>
<protein>
    <submittedName>
        <fullName evidence="8">RND family transporter</fullName>
    </submittedName>
</protein>
<feature type="transmembrane region" description="Helical" evidence="6">
    <location>
        <begin position="252"/>
        <end position="272"/>
    </location>
</feature>
<gene>
    <name evidence="8" type="ORF">DP107_18920</name>
</gene>
<keyword evidence="3 6" id="KW-0812">Transmembrane</keyword>
<accession>A0A554MU19</accession>
<dbReference type="SUPFAM" id="SSF82866">
    <property type="entry name" value="Multidrug efflux transporter AcrB transmembrane domain"/>
    <property type="match status" value="2"/>
</dbReference>
<feature type="transmembrane region" description="Helical" evidence="6">
    <location>
        <begin position="626"/>
        <end position="648"/>
    </location>
</feature>
<comment type="caution">
    <text evidence="8">The sequence shown here is derived from an EMBL/GenBank/DDBJ whole genome shotgun (WGS) entry which is preliminary data.</text>
</comment>
<evidence type="ECO:0000259" key="7">
    <source>
        <dbReference type="PROSITE" id="PS50156"/>
    </source>
</evidence>
<dbReference type="Gene3D" id="1.20.1640.10">
    <property type="entry name" value="Multidrug efflux transporter AcrB transmembrane domain"/>
    <property type="match status" value="2"/>
</dbReference>
<reference evidence="8 9" key="1">
    <citation type="submission" date="2018-06" db="EMBL/GenBank/DDBJ databases">
        <title>Natronomonas sp. F16-60 a new haloarchaeon isolated from a solar saltern of Isla Cristina, Huelva, Spain.</title>
        <authorList>
            <person name="Duran-Viseras A."/>
            <person name="Sanchez-Porro C."/>
            <person name="Ventosa A."/>
        </authorList>
    </citation>
    <scope>NUCLEOTIDE SEQUENCE [LARGE SCALE GENOMIC DNA]</scope>
    <source>
        <strain evidence="8 9">F16-60</strain>
    </source>
</reference>
<keyword evidence="5 6" id="KW-0472">Membrane</keyword>
<feature type="transmembrane region" description="Helical" evidence="6">
    <location>
        <begin position="326"/>
        <end position="346"/>
    </location>
</feature>
<evidence type="ECO:0000256" key="1">
    <source>
        <dbReference type="ARBA" id="ARBA00004651"/>
    </source>
</evidence>
<proteinExistence type="predicted"/>
<evidence type="ECO:0000256" key="4">
    <source>
        <dbReference type="ARBA" id="ARBA00022989"/>
    </source>
</evidence>
<dbReference type="InterPro" id="IPR050545">
    <property type="entry name" value="Mycobact_MmpL"/>
</dbReference>
<dbReference type="OrthoDB" id="42357at2157"/>
<keyword evidence="2" id="KW-1003">Cell membrane</keyword>
<feature type="transmembrane region" description="Helical" evidence="6">
    <location>
        <begin position="222"/>
        <end position="240"/>
    </location>
</feature>
<dbReference type="InterPro" id="IPR004869">
    <property type="entry name" value="MMPL_dom"/>
</dbReference>
<evidence type="ECO:0000313" key="8">
    <source>
        <dbReference type="EMBL" id="TSD08628.1"/>
    </source>
</evidence>
<dbReference type="InParanoid" id="A0A554MU19"/>
<name>A0A554MU19_9EURY</name>
<dbReference type="NCBIfam" id="TIGR00921">
    <property type="entry name" value="2A067"/>
    <property type="match status" value="1"/>
</dbReference>
<dbReference type="Proteomes" id="UP000319894">
    <property type="component" value="Unassembled WGS sequence"/>
</dbReference>
<evidence type="ECO:0000256" key="5">
    <source>
        <dbReference type="ARBA" id="ARBA00023136"/>
    </source>
</evidence>
<feature type="transmembrane region" description="Helical" evidence="6">
    <location>
        <begin position="21"/>
        <end position="41"/>
    </location>
</feature>
<feature type="transmembrane region" description="Helical" evidence="6">
    <location>
        <begin position="411"/>
        <end position="428"/>
    </location>
</feature>
<feature type="domain" description="SSD" evidence="7">
    <location>
        <begin position="259"/>
        <end position="377"/>
    </location>
</feature>
<evidence type="ECO:0000313" key="9">
    <source>
        <dbReference type="Proteomes" id="UP000319894"/>
    </source>
</evidence>
<sequence>MIDLRDALERSGRWSATHRRTVVAAVLIIAIISGGVAAAGLQMSMGMSLYVDDDSQVAEDWATVKEDHGVGNAVFIVIESNSLYDPETVRAIDRLDHRYAAIDDVSSVTTLAEVVRLGNDGSIPNTEDGVRRAIKQVRQQPGGDQLVDRVVPEAGTTVIVAQYGEVDRFDRGAFLPTRGSDIINNEVRQETDLAELPPGTSTTITGQPVFENAAFGLMLPEMIMLFAGAFALIFAVVYFVMRGRLARGREVAMPLGVAILSLVYMAGTMGVLGYSFNAIMLGVMPVAMGLGIDYSLQIQTRYAEARENGQSPVTAAGTASRTTGRALLIAMGTTVAGLGSLLVSPVPPVQQFGVTSAIAVLSSMILSVTLLPALLVRFDVGPPREASGTEGDRVEQVFQQLTSRVAAGRPIVTLLFALLIVSGGAYAYPQVEPRQEMMDFWPQNMEAKNDLDRLSETVESPKRIYVLVETDQAYTPQTFRDVAEFQRVMLDNSQVNGVRSAVTAVALTNDGRVPETEAELDAALAARTGSGSLTVADPDRRPSRLVLTFAIEDVKGEATRTLIEEFEGNAELTLRTADEVRVTGKPVLNRMVIENVTAGLIPMTLLSFALGGGFLALAFRSVRISAVLVGSVAGTAALAVAGLMYVLSIPWNPLTITMSSIALGVGVDYGVHVFERYEHEVKHGASDRAAASTAVAKLARPVLGSSLTTIFGFGVLTVSRFPVLANFGLVTVFAIGLALAGAFLVLPASLVLVPGLVRRPPETAAPSSIESETS</sequence>
<dbReference type="GO" id="GO:0005886">
    <property type="term" value="C:plasma membrane"/>
    <property type="evidence" value="ECO:0007669"/>
    <property type="project" value="UniProtKB-SubCell"/>
</dbReference>
<feature type="transmembrane region" description="Helical" evidence="6">
    <location>
        <begin position="702"/>
        <end position="721"/>
    </location>
</feature>
<feature type="transmembrane region" description="Helical" evidence="6">
    <location>
        <begin position="727"/>
        <end position="753"/>
    </location>
</feature>
<dbReference type="RefSeq" id="WP_144263656.1">
    <property type="nucleotide sequence ID" value="NZ_QMDX01000032.1"/>
</dbReference>
<comment type="subcellular location">
    <subcellularLocation>
        <location evidence="1">Cell membrane</location>
        <topology evidence="1">Multi-pass membrane protein</topology>
    </subcellularLocation>
</comment>
<dbReference type="EMBL" id="QMDX01000032">
    <property type="protein sequence ID" value="TSD08628.1"/>
    <property type="molecule type" value="Genomic_DNA"/>
</dbReference>
<evidence type="ECO:0000256" key="2">
    <source>
        <dbReference type="ARBA" id="ARBA00022475"/>
    </source>
</evidence>
<dbReference type="AlphaFoldDB" id="A0A554MU19"/>
<organism evidence="8 9">
    <name type="scientific">Haloglomus irregulare</name>
    <dbReference type="NCBI Taxonomy" id="2234134"/>
    <lineage>
        <taxon>Archaea</taxon>
        <taxon>Methanobacteriati</taxon>
        <taxon>Methanobacteriota</taxon>
        <taxon>Stenosarchaea group</taxon>
        <taxon>Halobacteria</taxon>
        <taxon>Halobacteriales</taxon>
        <taxon>Natronomonadaceae</taxon>
        <taxon>Haloglomus</taxon>
    </lineage>
</organism>
<dbReference type="InterPro" id="IPR000731">
    <property type="entry name" value="SSD"/>
</dbReference>
<dbReference type="Pfam" id="PF03176">
    <property type="entry name" value="MMPL"/>
    <property type="match status" value="2"/>
</dbReference>
<dbReference type="PANTHER" id="PTHR33406">
    <property type="entry name" value="MEMBRANE PROTEIN MJ1562-RELATED"/>
    <property type="match status" value="1"/>
</dbReference>
<feature type="transmembrane region" description="Helical" evidence="6">
    <location>
        <begin position="278"/>
        <end position="296"/>
    </location>
</feature>
<feature type="transmembrane region" description="Helical" evidence="6">
    <location>
        <begin position="352"/>
        <end position="376"/>
    </location>
</feature>
<feature type="domain" description="SSD" evidence="7">
    <location>
        <begin position="627"/>
        <end position="752"/>
    </location>
</feature>
<dbReference type="PROSITE" id="PS50156">
    <property type="entry name" value="SSD"/>
    <property type="match status" value="2"/>
</dbReference>
<dbReference type="PANTHER" id="PTHR33406:SF13">
    <property type="entry name" value="MEMBRANE PROTEIN YDFJ"/>
    <property type="match status" value="1"/>
</dbReference>